<dbReference type="InterPro" id="IPR042487">
    <property type="entry name" value="RuvBL1/2_DNA/RNA_bd_dom"/>
</dbReference>
<comment type="catalytic activity">
    <reaction evidence="1">
        <text>ATP + H2O = ADP + phosphate + H(+)</text>
        <dbReference type="Rhea" id="RHEA:13065"/>
        <dbReference type="ChEBI" id="CHEBI:15377"/>
        <dbReference type="ChEBI" id="CHEBI:15378"/>
        <dbReference type="ChEBI" id="CHEBI:30616"/>
        <dbReference type="ChEBI" id="CHEBI:43474"/>
        <dbReference type="ChEBI" id="CHEBI:456216"/>
        <dbReference type="EC" id="3.6.4.12"/>
    </reaction>
</comment>
<name>A0AAN9KGL4_CANGL</name>
<dbReference type="EMBL" id="JAYMYQ010000008">
    <property type="protein sequence ID" value="KAK7315953.1"/>
    <property type="molecule type" value="Genomic_DNA"/>
</dbReference>
<evidence type="ECO:0000313" key="4">
    <source>
        <dbReference type="Proteomes" id="UP001367508"/>
    </source>
</evidence>
<evidence type="ECO:0000256" key="1">
    <source>
        <dbReference type="RuleBase" id="RU363048"/>
    </source>
</evidence>
<dbReference type="EC" id="3.6.4.12" evidence="1"/>
<reference evidence="3 4" key="1">
    <citation type="submission" date="2024-01" db="EMBL/GenBank/DDBJ databases">
        <title>The genomes of 5 underutilized Papilionoideae crops provide insights into root nodulation and disease resistanc.</title>
        <authorList>
            <person name="Jiang F."/>
        </authorList>
    </citation>
    <scope>NUCLEOTIDE SEQUENCE [LARGE SCALE GENOMIC DNA]</scope>
    <source>
        <strain evidence="3">LVBAO_FW01</strain>
        <tissue evidence="3">Leaves</tissue>
    </source>
</reference>
<proteinExistence type="inferred from homology"/>
<evidence type="ECO:0000313" key="3">
    <source>
        <dbReference type="EMBL" id="KAK7315953.1"/>
    </source>
</evidence>
<dbReference type="GO" id="GO:0005524">
    <property type="term" value="F:ATP binding"/>
    <property type="evidence" value="ECO:0007669"/>
    <property type="project" value="UniProtKB-KW"/>
</dbReference>
<dbReference type="PANTHER" id="PTHR11093">
    <property type="entry name" value="RUVB-RELATED REPTIN AND PONTIN"/>
    <property type="match status" value="1"/>
</dbReference>
<dbReference type="SUPFAM" id="SSF50249">
    <property type="entry name" value="Nucleic acid-binding proteins"/>
    <property type="match status" value="1"/>
</dbReference>
<dbReference type="InterPro" id="IPR010339">
    <property type="entry name" value="TIP49_P-loop"/>
</dbReference>
<keyword evidence="1" id="KW-0805">Transcription regulation</keyword>
<gene>
    <name evidence="3" type="ORF">VNO77_34537</name>
</gene>
<dbReference type="InterPro" id="IPR027238">
    <property type="entry name" value="RuvB-like"/>
</dbReference>
<dbReference type="Pfam" id="PF06068">
    <property type="entry name" value="TIP49"/>
    <property type="match status" value="1"/>
</dbReference>
<accession>A0AAN9KGL4</accession>
<keyword evidence="1" id="KW-0347">Helicase</keyword>
<keyword evidence="1" id="KW-0378">Hydrolase</keyword>
<keyword evidence="1" id="KW-0547">Nucleotide-binding</keyword>
<organism evidence="3 4">
    <name type="scientific">Canavalia gladiata</name>
    <name type="common">Sword bean</name>
    <name type="synonym">Dolichos gladiatus</name>
    <dbReference type="NCBI Taxonomy" id="3824"/>
    <lineage>
        <taxon>Eukaryota</taxon>
        <taxon>Viridiplantae</taxon>
        <taxon>Streptophyta</taxon>
        <taxon>Embryophyta</taxon>
        <taxon>Tracheophyta</taxon>
        <taxon>Spermatophyta</taxon>
        <taxon>Magnoliopsida</taxon>
        <taxon>eudicotyledons</taxon>
        <taxon>Gunneridae</taxon>
        <taxon>Pentapetalae</taxon>
        <taxon>rosids</taxon>
        <taxon>fabids</taxon>
        <taxon>Fabales</taxon>
        <taxon>Fabaceae</taxon>
        <taxon>Papilionoideae</taxon>
        <taxon>50 kb inversion clade</taxon>
        <taxon>NPAAA clade</taxon>
        <taxon>indigoferoid/millettioid clade</taxon>
        <taxon>Phaseoleae</taxon>
        <taxon>Canavalia</taxon>
    </lineage>
</organism>
<dbReference type="Gene3D" id="3.40.50.300">
    <property type="entry name" value="P-loop containing nucleotide triphosphate hydrolases"/>
    <property type="match status" value="1"/>
</dbReference>
<dbReference type="FunFam" id="2.40.50.360:FF:000002">
    <property type="entry name" value="RuvB-like helicase"/>
    <property type="match status" value="1"/>
</dbReference>
<dbReference type="GO" id="GO:0016787">
    <property type="term" value="F:hydrolase activity"/>
    <property type="evidence" value="ECO:0007669"/>
    <property type="project" value="UniProtKB-KW"/>
</dbReference>
<protein>
    <recommendedName>
        <fullName evidence="1">RuvB-like helicase</fullName>
        <ecNumber evidence="1">3.6.4.12</ecNumber>
    </recommendedName>
</protein>
<dbReference type="Gene3D" id="2.40.50.360">
    <property type="entry name" value="RuvB-like helicase, domain II"/>
    <property type="match status" value="1"/>
</dbReference>
<feature type="domain" description="TIP49 P-loop" evidence="2">
    <location>
        <begin position="112"/>
        <end position="261"/>
    </location>
</feature>
<dbReference type="GO" id="GO:0003678">
    <property type="term" value="F:DNA helicase activity"/>
    <property type="evidence" value="ECO:0007669"/>
    <property type="project" value="UniProtKB-EC"/>
</dbReference>
<dbReference type="InterPro" id="IPR027417">
    <property type="entry name" value="P-loop_NTPase"/>
</dbReference>
<dbReference type="InterPro" id="IPR012340">
    <property type="entry name" value="NA-bd_OB-fold"/>
</dbReference>
<dbReference type="Proteomes" id="UP001367508">
    <property type="component" value="Unassembled WGS sequence"/>
</dbReference>
<keyword evidence="1" id="KW-0067">ATP-binding</keyword>
<comment type="similarity">
    <text evidence="1">Belongs to the RuvB family.</text>
</comment>
<keyword evidence="4" id="KW-1185">Reference proteome</keyword>
<evidence type="ECO:0000259" key="2">
    <source>
        <dbReference type="Pfam" id="PF06068"/>
    </source>
</evidence>
<dbReference type="AlphaFoldDB" id="A0AAN9KGL4"/>
<comment type="caution">
    <text evidence="3">The sequence shown here is derived from an EMBL/GenBank/DDBJ whole genome shotgun (WGS) entry which is preliminary data.</text>
</comment>
<keyword evidence="1" id="KW-0539">Nucleus</keyword>
<sequence>MVLPDLAPLFFFSVTPKFQSQTPHNPSSSISSSLTTTVHSLSNICICSISPLEGHPQASPLPPPPPIFTHSMVTTCTCCFFIKNYSSSKKCFLDFFRLLLDMVAVVDDKRNRFGAAAKTGKLTLKTMEMETVYDLGAKMIEALGKEKVSSGDVIAIDKASGKITKLGRSFSRWRDFDAMGPQVKFVQCPDGELQKRKEVVHCVTLHEIDVINSRTQGFLALFTGDTSEIRAEVREQIDTKVAEWREEGKAEIVPGVLFIDEL</sequence>
<keyword evidence="1" id="KW-0804">Transcription</keyword>